<feature type="transmembrane region" description="Helical" evidence="6">
    <location>
        <begin position="266"/>
        <end position="284"/>
    </location>
</feature>
<feature type="transmembrane region" description="Helical" evidence="6">
    <location>
        <begin position="128"/>
        <end position="148"/>
    </location>
</feature>
<evidence type="ECO:0000256" key="6">
    <source>
        <dbReference type="SAM" id="Phobius"/>
    </source>
</evidence>
<dbReference type="Gene3D" id="1.10.3730.20">
    <property type="match status" value="1"/>
</dbReference>
<proteinExistence type="inferred from homology"/>
<sequence>MSAGNLTANRLGLAMAYMAGYSLCYALLWAIVRHLSEELHPFQLVFFRTVLGFLFILPALRRIDTSKLKIIPRPLYFFRAIFNITSVFGAFYAVSHIPLADAVAYSYLAPIFATLLAALFLGEKFRLARLLAVLCAFAGMLVLLRPGFQELGPGVIGALVSALCFAATMTCVKKLTGEDPPSVVTFYGFALGTPISLVVALFFWQWPTALQWPLILVLGVCSVTAHICMARAFSLAEMTAVMPVDFTRLIFASLIGITLFGDPFDIFTWIGAAMILSSSVYVAYRENRKGKKPEVSTS</sequence>
<feature type="transmembrane region" description="Helical" evidence="6">
    <location>
        <begin position="154"/>
        <end position="172"/>
    </location>
</feature>
<feature type="transmembrane region" description="Helical" evidence="6">
    <location>
        <begin position="12"/>
        <end position="32"/>
    </location>
</feature>
<feature type="domain" description="EamA" evidence="7">
    <location>
        <begin position="153"/>
        <end position="282"/>
    </location>
</feature>
<protein>
    <submittedName>
        <fullName evidence="8">DMT family transporter</fullName>
    </submittedName>
</protein>
<dbReference type="InterPro" id="IPR037185">
    <property type="entry name" value="EmrE-like"/>
</dbReference>
<dbReference type="EMBL" id="VFIY01000018">
    <property type="protein sequence ID" value="TPD57350.1"/>
    <property type="molecule type" value="Genomic_DNA"/>
</dbReference>
<evidence type="ECO:0000256" key="1">
    <source>
        <dbReference type="ARBA" id="ARBA00004141"/>
    </source>
</evidence>
<dbReference type="SUPFAM" id="SSF103481">
    <property type="entry name" value="Multidrug resistance efflux transporter EmrE"/>
    <property type="match status" value="2"/>
</dbReference>
<comment type="similarity">
    <text evidence="2">Belongs to the drug/metabolite transporter (DMT) superfamily. 10 TMS drug/metabolite exporter (DME) (TC 2.A.7.3) family.</text>
</comment>
<feature type="transmembrane region" description="Helical" evidence="6">
    <location>
        <begin position="240"/>
        <end position="260"/>
    </location>
</feature>
<keyword evidence="9" id="KW-1185">Reference proteome</keyword>
<dbReference type="PANTHER" id="PTHR22911:SF6">
    <property type="entry name" value="SOLUTE CARRIER FAMILY 35 MEMBER G1"/>
    <property type="match status" value="1"/>
</dbReference>
<evidence type="ECO:0000313" key="8">
    <source>
        <dbReference type="EMBL" id="TPD57350.1"/>
    </source>
</evidence>
<feature type="transmembrane region" description="Helical" evidence="6">
    <location>
        <begin position="44"/>
        <end position="63"/>
    </location>
</feature>
<feature type="domain" description="EamA" evidence="7">
    <location>
        <begin position="14"/>
        <end position="144"/>
    </location>
</feature>
<evidence type="ECO:0000256" key="4">
    <source>
        <dbReference type="ARBA" id="ARBA00022989"/>
    </source>
</evidence>
<evidence type="ECO:0000259" key="7">
    <source>
        <dbReference type="Pfam" id="PF00892"/>
    </source>
</evidence>
<name>A0A501PAG1_9PROT</name>
<feature type="transmembrane region" description="Helical" evidence="6">
    <location>
        <begin position="210"/>
        <end position="228"/>
    </location>
</feature>
<keyword evidence="5 6" id="KW-0472">Membrane</keyword>
<gene>
    <name evidence="8" type="ORF">FIV46_14580</name>
</gene>
<evidence type="ECO:0000256" key="3">
    <source>
        <dbReference type="ARBA" id="ARBA00022692"/>
    </source>
</evidence>
<evidence type="ECO:0000313" key="9">
    <source>
        <dbReference type="Proteomes" id="UP000319148"/>
    </source>
</evidence>
<dbReference type="AlphaFoldDB" id="A0A501PAG1"/>
<dbReference type="InterPro" id="IPR000620">
    <property type="entry name" value="EamA_dom"/>
</dbReference>
<keyword evidence="3 6" id="KW-0812">Transmembrane</keyword>
<evidence type="ECO:0000256" key="2">
    <source>
        <dbReference type="ARBA" id="ARBA00009853"/>
    </source>
</evidence>
<feature type="transmembrane region" description="Helical" evidence="6">
    <location>
        <begin position="103"/>
        <end position="121"/>
    </location>
</feature>
<feature type="transmembrane region" description="Helical" evidence="6">
    <location>
        <begin position="184"/>
        <end position="204"/>
    </location>
</feature>
<dbReference type="OrthoDB" id="9812899at2"/>
<comment type="caution">
    <text evidence="8">The sequence shown here is derived from an EMBL/GenBank/DDBJ whole genome shotgun (WGS) entry which is preliminary data.</text>
</comment>
<dbReference type="GO" id="GO:0016020">
    <property type="term" value="C:membrane"/>
    <property type="evidence" value="ECO:0007669"/>
    <property type="project" value="UniProtKB-SubCell"/>
</dbReference>
<accession>A0A501PAG1</accession>
<dbReference type="Proteomes" id="UP000319148">
    <property type="component" value="Unassembled WGS sequence"/>
</dbReference>
<evidence type="ECO:0000256" key="5">
    <source>
        <dbReference type="ARBA" id="ARBA00023136"/>
    </source>
</evidence>
<feature type="transmembrane region" description="Helical" evidence="6">
    <location>
        <begin position="75"/>
        <end position="97"/>
    </location>
</feature>
<dbReference type="Pfam" id="PF00892">
    <property type="entry name" value="EamA"/>
    <property type="match status" value="2"/>
</dbReference>
<reference evidence="9" key="1">
    <citation type="submission" date="2019-06" db="EMBL/GenBank/DDBJ databases">
        <title>The complete genome of Emcibacter congregatus ZYLT.</title>
        <authorList>
            <person name="Zhao Z."/>
        </authorList>
    </citation>
    <scope>NUCLEOTIDE SEQUENCE [LARGE SCALE GENOMIC DNA]</scope>
    <source>
        <strain evidence="9">MCCC 1A06723</strain>
    </source>
</reference>
<comment type="subcellular location">
    <subcellularLocation>
        <location evidence="1">Membrane</location>
        <topology evidence="1">Multi-pass membrane protein</topology>
    </subcellularLocation>
</comment>
<dbReference type="PANTHER" id="PTHR22911">
    <property type="entry name" value="ACYL-MALONYL CONDENSING ENZYME-RELATED"/>
    <property type="match status" value="1"/>
</dbReference>
<dbReference type="RefSeq" id="WP_139941665.1">
    <property type="nucleotide sequence ID" value="NZ_JBHSYP010000005.1"/>
</dbReference>
<keyword evidence="4 6" id="KW-1133">Transmembrane helix</keyword>
<organism evidence="8 9">
    <name type="scientific">Emcibacter nanhaiensis</name>
    <dbReference type="NCBI Taxonomy" id="1505037"/>
    <lineage>
        <taxon>Bacteria</taxon>
        <taxon>Pseudomonadati</taxon>
        <taxon>Pseudomonadota</taxon>
        <taxon>Alphaproteobacteria</taxon>
        <taxon>Emcibacterales</taxon>
        <taxon>Emcibacteraceae</taxon>
        <taxon>Emcibacter</taxon>
    </lineage>
</organism>